<proteinExistence type="predicted"/>
<organism evidence="1 2">
    <name type="scientific">Gigaspora margarita</name>
    <dbReference type="NCBI Taxonomy" id="4874"/>
    <lineage>
        <taxon>Eukaryota</taxon>
        <taxon>Fungi</taxon>
        <taxon>Fungi incertae sedis</taxon>
        <taxon>Mucoromycota</taxon>
        <taxon>Glomeromycotina</taxon>
        <taxon>Glomeromycetes</taxon>
        <taxon>Diversisporales</taxon>
        <taxon>Gigasporaceae</taxon>
        <taxon>Gigaspora</taxon>
    </lineage>
</organism>
<dbReference type="EMBL" id="WTPW01001681">
    <property type="protein sequence ID" value="KAF0421085.1"/>
    <property type="molecule type" value="Genomic_DNA"/>
</dbReference>
<dbReference type="AlphaFoldDB" id="A0A8H3X8E6"/>
<reference evidence="1 2" key="1">
    <citation type="journal article" date="2019" name="Environ. Microbiol.">
        <title>At the nexus of three kingdoms: the genome of the mycorrhizal fungus Gigaspora margarita provides insights into plant, endobacterial and fungal interactions.</title>
        <authorList>
            <person name="Venice F."/>
            <person name="Ghignone S."/>
            <person name="Salvioli di Fossalunga A."/>
            <person name="Amselem J."/>
            <person name="Novero M."/>
            <person name="Xianan X."/>
            <person name="Sedzielewska Toro K."/>
            <person name="Morin E."/>
            <person name="Lipzen A."/>
            <person name="Grigoriev I.V."/>
            <person name="Henrissat B."/>
            <person name="Martin F.M."/>
            <person name="Bonfante P."/>
        </authorList>
    </citation>
    <scope>NUCLEOTIDE SEQUENCE [LARGE SCALE GENOMIC DNA]</scope>
    <source>
        <strain evidence="1 2">BEG34</strain>
    </source>
</reference>
<accession>A0A8H3X8E6</accession>
<evidence type="ECO:0000313" key="1">
    <source>
        <dbReference type="EMBL" id="KAF0421085.1"/>
    </source>
</evidence>
<protein>
    <submittedName>
        <fullName evidence="1">L-amino-acid oxidase</fullName>
    </submittedName>
</protein>
<name>A0A8H3X8E6_GIGMA</name>
<sequence>MSFVLASHSTTIHKYRRNFGSTLPLPEHGMPLPGEGLPLPGNNQPPCIPHVRLKYFKQKIPNFKVALEPPVCPLPKEPLESKICKLAQEWQVYFQHYYYKKPVLKISKFLNAKIVLVDVFIHIILKVIRSKDYMVNMGP</sequence>
<gene>
    <name evidence="1" type="ORF">F8M41_006854</name>
</gene>
<evidence type="ECO:0000313" key="2">
    <source>
        <dbReference type="Proteomes" id="UP000439903"/>
    </source>
</evidence>
<dbReference type="Proteomes" id="UP000439903">
    <property type="component" value="Unassembled WGS sequence"/>
</dbReference>
<keyword evidence="2" id="KW-1185">Reference proteome</keyword>
<comment type="caution">
    <text evidence="1">The sequence shown here is derived from an EMBL/GenBank/DDBJ whole genome shotgun (WGS) entry which is preliminary data.</text>
</comment>